<evidence type="ECO:0000256" key="2">
    <source>
        <dbReference type="SAM" id="Coils"/>
    </source>
</evidence>
<accession>A0A8S8XEM4</accession>
<dbReference type="AlphaFoldDB" id="A0A8S8XEM4"/>
<evidence type="ECO:0000313" key="3">
    <source>
        <dbReference type="EMBL" id="GIL40361.1"/>
    </source>
</evidence>
<comment type="similarity">
    <text evidence="1">Belongs to the PspA/Vipp/IM30 family.</text>
</comment>
<protein>
    <submittedName>
        <fullName evidence="3">Phage shock protein PspA</fullName>
    </submittedName>
</protein>
<name>A0A8S8XEM4_9PROT</name>
<feature type="coiled-coil region" evidence="2">
    <location>
        <begin position="108"/>
        <end position="135"/>
    </location>
</feature>
<organism evidence="3 4">
    <name type="scientific">Roseiterribacter gracilis</name>
    <dbReference type="NCBI Taxonomy" id="2812848"/>
    <lineage>
        <taxon>Bacteria</taxon>
        <taxon>Pseudomonadati</taxon>
        <taxon>Pseudomonadota</taxon>
        <taxon>Alphaproteobacteria</taxon>
        <taxon>Rhodospirillales</taxon>
        <taxon>Roseiterribacteraceae</taxon>
        <taxon>Roseiterribacter</taxon>
    </lineage>
</organism>
<reference evidence="3" key="1">
    <citation type="submission" date="2021-02" db="EMBL/GenBank/DDBJ databases">
        <title>Genome sequence of Rhodospirillales sp. strain TMPK1 isolated from soil.</title>
        <authorList>
            <person name="Nakai R."/>
            <person name="Kusada H."/>
            <person name="Tamaki H."/>
        </authorList>
    </citation>
    <scope>NUCLEOTIDE SEQUENCE</scope>
    <source>
        <strain evidence="3">TMPK1</strain>
    </source>
</reference>
<dbReference type="PANTHER" id="PTHR31088:SF6">
    <property type="entry name" value="PHAGE SHOCK PROTEIN A"/>
    <property type="match status" value="1"/>
</dbReference>
<keyword evidence="4" id="KW-1185">Reference proteome</keyword>
<dbReference type="EMBL" id="BOPV01000001">
    <property type="protein sequence ID" value="GIL40361.1"/>
    <property type="molecule type" value="Genomic_DNA"/>
</dbReference>
<keyword evidence="2" id="KW-0175">Coiled coil</keyword>
<proteinExistence type="inferred from homology"/>
<dbReference type="InterPro" id="IPR007157">
    <property type="entry name" value="PspA_VIPP1"/>
</dbReference>
<dbReference type="PANTHER" id="PTHR31088">
    <property type="entry name" value="MEMBRANE-ASSOCIATED PROTEIN VIPP1, CHLOROPLASTIC"/>
    <property type="match status" value="1"/>
</dbReference>
<feature type="coiled-coil region" evidence="2">
    <location>
        <begin position="47"/>
        <end position="81"/>
    </location>
</feature>
<dbReference type="Proteomes" id="UP000681075">
    <property type="component" value="Unassembled WGS sequence"/>
</dbReference>
<gene>
    <name evidence="3" type="ORF">TMPK1_25980</name>
</gene>
<dbReference type="NCBIfam" id="TIGR02977">
    <property type="entry name" value="phageshock_pspA"/>
    <property type="match status" value="1"/>
</dbReference>
<dbReference type="RefSeq" id="WP_420243461.1">
    <property type="nucleotide sequence ID" value="NZ_BOPV01000001.1"/>
</dbReference>
<dbReference type="GO" id="GO:0005829">
    <property type="term" value="C:cytosol"/>
    <property type="evidence" value="ECO:0007669"/>
    <property type="project" value="TreeGrafter"/>
</dbReference>
<dbReference type="GO" id="GO:0009271">
    <property type="term" value="P:phage shock"/>
    <property type="evidence" value="ECO:0007669"/>
    <property type="project" value="TreeGrafter"/>
</dbReference>
<dbReference type="InterPro" id="IPR014319">
    <property type="entry name" value="Phageshock_PspA"/>
</dbReference>
<evidence type="ECO:0000256" key="1">
    <source>
        <dbReference type="ARBA" id="ARBA00043985"/>
    </source>
</evidence>
<dbReference type="Pfam" id="PF04012">
    <property type="entry name" value="PspA_IM30"/>
    <property type="match status" value="1"/>
</dbReference>
<comment type="caution">
    <text evidence="3">The sequence shown here is derived from an EMBL/GenBank/DDBJ whole genome shotgun (WGS) entry which is preliminary data.</text>
</comment>
<evidence type="ECO:0000313" key="4">
    <source>
        <dbReference type="Proteomes" id="UP000681075"/>
    </source>
</evidence>
<sequence length="227" mass="25210">MGIFSRLTDIVNSNLNAMLDRAEDPQKIIRLIIQEMEDTLVEVRSAAVKTIADKKELERKVNALQREHDAWQNKAELALEKGREDLAKGALHAKNRAAEAVAAGQSQLADIEAGLAKQNEDIGQLQAKLDDAKQREGQMMARAKSAQTRLKARGAIYDSRVDDALSRMQRVERTLDELDGKVDAYDLGRPGKPSLDDEINKLETDSKVEQELAELKARLGNRTPSQA</sequence>